<reference evidence="4" key="1">
    <citation type="submission" date="2017-06" db="EMBL/GenBank/DDBJ databases">
        <authorList>
            <person name="Varghese N."/>
            <person name="Submissions S."/>
        </authorList>
    </citation>
    <scope>NUCLEOTIDE SEQUENCE [LARGE SCALE GENOMIC DNA]</scope>
    <source>
        <strain evidence="4">DSM 137</strain>
    </source>
</reference>
<keyword evidence="4" id="KW-1185">Reference proteome</keyword>
<gene>
    <name evidence="3" type="ORF">SAMN06265338_101217</name>
</gene>
<organism evidence="3 4">
    <name type="scientific">Rhodoblastus acidophilus</name>
    <name type="common">Rhodopseudomonas acidophila</name>
    <dbReference type="NCBI Taxonomy" id="1074"/>
    <lineage>
        <taxon>Bacteria</taxon>
        <taxon>Pseudomonadati</taxon>
        <taxon>Pseudomonadota</taxon>
        <taxon>Alphaproteobacteria</taxon>
        <taxon>Hyphomicrobiales</taxon>
        <taxon>Rhodoblastaceae</taxon>
        <taxon>Rhodoblastus</taxon>
    </lineage>
</organism>
<accession>A0A212PYS5</accession>
<evidence type="ECO:0000259" key="2">
    <source>
        <dbReference type="Pfam" id="PF03629"/>
    </source>
</evidence>
<evidence type="ECO:0000256" key="1">
    <source>
        <dbReference type="ARBA" id="ARBA00022801"/>
    </source>
</evidence>
<evidence type="ECO:0000313" key="3">
    <source>
        <dbReference type="EMBL" id="SNB52261.1"/>
    </source>
</evidence>
<feature type="domain" description="Sialate O-acetylesterase" evidence="2">
    <location>
        <begin position="20"/>
        <end position="241"/>
    </location>
</feature>
<dbReference type="PANTHER" id="PTHR31988">
    <property type="entry name" value="ESTERASE, PUTATIVE (DUF303)-RELATED"/>
    <property type="match status" value="1"/>
</dbReference>
<proteinExistence type="predicted"/>
<dbReference type="PANTHER" id="PTHR31988:SF19">
    <property type="entry name" value="9-O-ACETYL-N-ACETYLNEURAMINIC ACID DEACETYLASE-RELATED"/>
    <property type="match status" value="1"/>
</dbReference>
<evidence type="ECO:0000313" key="4">
    <source>
        <dbReference type="Proteomes" id="UP000198418"/>
    </source>
</evidence>
<dbReference type="Proteomes" id="UP000198418">
    <property type="component" value="Unassembled WGS sequence"/>
</dbReference>
<dbReference type="EMBL" id="FYDG01000001">
    <property type="protein sequence ID" value="SNB52261.1"/>
    <property type="molecule type" value="Genomic_DNA"/>
</dbReference>
<dbReference type="SUPFAM" id="SSF52266">
    <property type="entry name" value="SGNH hydrolase"/>
    <property type="match status" value="1"/>
</dbReference>
<dbReference type="Gene3D" id="3.40.50.1110">
    <property type="entry name" value="SGNH hydrolase"/>
    <property type="match status" value="1"/>
</dbReference>
<sequence>MAALSFSPLSRAWAAPLAKLDIFLLFGQSNMSGRAELDGAPDLVHSDHLWMFRNGSFVPAREPVSDDPEAAFGPSLAFADALYHDTQRSIGLINCARGGTKIVQWAPDDDPGSLYGRCLGQAKQARTFGRLRGAIFYQGEYDSWNLDDAAGWSARATRMLQRLRTDLNAPSLPIIVTQIGPNPPDSETASPARVLLAAQEAIALPHAAVVSARDLPFQSDRLHLNQQGEIVLGGRYAKAMWRLMQAAR</sequence>
<dbReference type="Pfam" id="PF03629">
    <property type="entry name" value="SASA"/>
    <property type="match status" value="1"/>
</dbReference>
<dbReference type="InterPro" id="IPR036514">
    <property type="entry name" value="SGNH_hydro_sf"/>
</dbReference>
<dbReference type="AlphaFoldDB" id="A0A212PYS5"/>
<dbReference type="RefSeq" id="WP_088518716.1">
    <property type="nucleotide sequence ID" value="NZ_FYDG01000001.1"/>
</dbReference>
<name>A0A212PYS5_RHOAC</name>
<dbReference type="InterPro" id="IPR005181">
    <property type="entry name" value="SASA"/>
</dbReference>
<dbReference type="OrthoDB" id="7869753at2"/>
<protein>
    <recommendedName>
        <fullName evidence="2">Sialate O-acetylesterase domain-containing protein</fullName>
    </recommendedName>
</protein>
<keyword evidence="1" id="KW-0378">Hydrolase</keyword>
<dbReference type="InterPro" id="IPR052940">
    <property type="entry name" value="Carb_Esterase_6"/>
</dbReference>
<dbReference type="GO" id="GO:0016788">
    <property type="term" value="F:hydrolase activity, acting on ester bonds"/>
    <property type="evidence" value="ECO:0007669"/>
    <property type="project" value="UniProtKB-ARBA"/>
</dbReference>